<keyword evidence="2" id="KW-1185">Reference proteome</keyword>
<organism evidence="1 2">
    <name type="scientific">Zasmidium cellare ATCC 36951</name>
    <dbReference type="NCBI Taxonomy" id="1080233"/>
    <lineage>
        <taxon>Eukaryota</taxon>
        <taxon>Fungi</taxon>
        <taxon>Dikarya</taxon>
        <taxon>Ascomycota</taxon>
        <taxon>Pezizomycotina</taxon>
        <taxon>Dothideomycetes</taxon>
        <taxon>Dothideomycetidae</taxon>
        <taxon>Mycosphaerellales</taxon>
        <taxon>Mycosphaerellaceae</taxon>
        <taxon>Zasmidium</taxon>
    </lineage>
</organism>
<dbReference type="Proteomes" id="UP000799537">
    <property type="component" value="Unassembled WGS sequence"/>
</dbReference>
<accession>A0A6A6CHG8</accession>
<gene>
    <name evidence="1" type="ORF">M409DRAFT_54493</name>
</gene>
<sequence length="579" mass="59629">MSSSPLNNPSVGIFLPPEIAANGSWSSTLIGTCDEADIYAIQCIQGPFPRCGAGSPIYNVTEALTRAEYTATTTRTDGTSVITQSCSLTGGYAALCVATHVWHQSKTTSTAVVTTTMADSKAFSSFVSPLGVSSTARVQQACNAASTSQPRWMMLSALLWAEAVTACIVAVGNSVDGSNSRHCMALVKSTIHLLCLFSVLNLPLRRSRPAVEPRDEDAVSVLEAAVESVASLQSSQPATGSLPTSAIVPSETSAPLCVPFEDPDEGASAVCQCSGYAGSLPTLTGPSPCGYQSIPASSTQTSTIQSTGALGFPFTSTAANGALVAFQTTTSNQWGPVHTGSSMTIRYGKRMAVTLASETSVNVGTLTSSALYTAVSSALMAACTDSPANALSASPTASVTECAPVPTISNVVYTDGKGDWYNDGEIEISIPTIQYFDTQSLQGLIATIAASLGPNSITPNNTWSPAPPYCSGFTCSWDTVQGDVPATISNIPGFAQAIFLEDTADAPGWPAQDMTVELKFALHNGGTFICADGALVTDSLAALALVPGLDFLAFLAAPALGVSVSLNRRNGMSCSLCAE</sequence>
<dbReference type="RefSeq" id="XP_033667586.1">
    <property type="nucleotide sequence ID" value="XM_033812724.1"/>
</dbReference>
<reference evidence="1" key="1">
    <citation type="journal article" date="2020" name="Stud. Mycol.">
        <title>101 Dothideomycetes genomes: a test case for predicting lifestyles and emergence of pathogens.</title>
        <authorList>
            <person name="Haridas S."/>
            <person name="Albert R."/>
            <person name="Binder M."/>
            <person name="Bloem J."/>
            <person name="Labutti K."/>
            <person name="Salamov A."/>
            <person name="Andreopoulos B."/>
            <person name="Baker S."/>
            <person name="Barry K."/>
            <person name="Bills G."/>
            <person name="Bluhm B."/>
            <person name="Cannon C."/>
            <person name="Castanera R."/>
            <person name="Culley D."/>
            <person name="Daum C."/>
            <person name="Ezra D."/>
            <person name="Gonzalez J."/>
            <person name="Henrissat B."/>
            <person name="Kuo A."/>
            <person name="Liang C."/>
            <person name="Lipzen A."/>
            <person name="Lutzoni F."/>
            <person name="Magnuson J."/>
            <person name="Mondo S."/>
            <person name="Nolan M."/>
            <person name="Ohm R."/>
            <person name="Pangilinan J."/>
            <person name="Park H.-J."/>
            <person name="Ramirez L."/>
            <person name="Alfaro M."/>
            <person name="Sun H."/>
            <person name="Tritt A."/>
            <person name="Yoshinaga Y."/>
            <person name="Zwiers L.-H."/>
            <person name="Turgeon B."/>
            <person name="Goodwin S."/>
            <person name="Spatafora J."/>
            <person name="Crous P."/>
            <person name="Grigoriev I."/>
        </authorList>
    </citation>
    <scope>NUCLEOTIDE SEQUENCE</scope>
    <source>
        <strain evidence="1">ATCC 36951</strain>
    </source>
</reference>
<dbReference type="EMBL" id="ML993595">
    <property type="protein sequence ID" value="KAF2166697.1"/>
    <property type="molecule type" value="Genomic_DNA"/>
</dbReference>
<name>A0A6A6CHG8_ZASCE</name>
<evidence type="ECO:0000313" key="2">
    <source>
        <dbReference type="Proteomes" id="UP000799537"/>
    </source>
</evidence>
<protein>
    <submittedName>
        <fullName evidence="1">Uncharacterized protein</fullName>
    </submittedName>
</protein>
<dbReference type="OrthoDB" id="10679689at2759"/>
<dbReference type="GeneID" id="54565996"/>
<proteinExistence type="predicted"/>
<dbReference type="AlphaFoldDB" id="A0A6A6CHG8"/>
<evidence type="ECO:0000313" key="1">
    <source>
        <dbReference type="EMBL" id="KAF2166697.1"/>
    </source>
</evidence>